<comment type="similarity">
    <text evidence="5 15">Belongs to the glycosyltransferase 31 family.</text>
</comment>
<dbReference type="Gene3D" id="3.90.550.50">
    <property type="match status" value="1"/>
</dbReference>
<keyword evidence="8 15" id="KW-0812">Transmembrane</keyword>
<name>A0A8W8JRK2_MAGGI</name>
<dbReference type="RefSeq" id="XP_011444982.1">
    <property type="nucleotide sequence ID" value="XM_011446680.4"/>
</dbReference>
<keyword evidence="14" id="KW-0464">Manganese</keyword>
<evidence type="ECO:0000256" key="15">
    <source>
        <dbReference type="RuleBase" id="RU363063"/>
    </source>
</evidence>
<dbReference type="GO" id="GO:0000139">
    <property type="term" value="C:Golgi membrane"/>
    <property type="evidence" value="ECO:0007669"/>
    <property type="project" value="UniProtKB-SubCell"/>
</dbReference>
<evidence type="ECO:0000256" key="8">
    <source>
        <dbReference type="ARBA" id="ARBA00022692"/>
    </source>
</evidence>
<dbReference type="GO" id="GO:0047220">
    <property type="term" value="F:galactosylxylosylprotein 3-beta-galactosyltransferase activity"/>
    <property type="evidence" value="ECO:0007669"/>
    <property type="project" value="UniProtKB-ARBA"/>
</dbReference>
<protein>
    <recommendedName>
        <fullName evidence="15">Hexosyltransferase</fullName>
        <ecNumber evidence="15">2.4.1.-</ecNumber>
    </recommendedName>
</protein>
<comment type="subcellular location">
    <subcellularLocation>
        <location evidence="2 15">Golgi apparatus membrane</location>
        <topology evidence="2 15">Single-pass type II membrane protein</topology>
    </subcellularLocation>
</comment>
<dbReference type="AlphaFoldDB" id="A0A8W8JRK2"/>
<dbReference type="EnsemblMetazoa" id="G20595.7">
    <property type="protein sequence ID" value="G20595.7:cds"/>
    <property type="gene ID" value="G20595"/>
</dbReference>
<dbReference type="EnsemblMetazoa" id="G20595.4">
    <property type="protein sequence ID" value="G20595.4:cds"/>
    <property type="gene ID" value="G20595"/>
</dbReference>
<evidence type="ECO:0000256" key="7">
    <source>
        <dbReference type="ARBA" id="ARBA00022679"/>
    </source>
</evidence>
<evidence type="ECO:0000256" key="5">
    <source>
        <dbReference type="ARBA" id="ARBA00008661"/>
    </source>
</evidence>
<evidence type="ECO:0000256" key="4">
    <source>
        <dbReference type="ARBA" id="ARBA00005093"/>
    </source>
</evidence>
<organism evidence="16 17">
    <name type="scientific">Magallana gigas</name>
    <name type="common">Pacific oyster</name>
    <name type="synonym">Crassostrea gigas</name>
    <dbReference type="NCBI Taxonomy" id="29159"/>
    <lineage>
        <taxon>Eukaryota</taxon>
        <taxon>Metazoa</taxon>
        <taxon>Spiralia</taxon>
        <taxon>Lophotrochozoa</taxon>
        <taxon>Mollusca</taxon>
        <taxon>Bivalvia</taxon>
        <taxon>Autobranchia</taxon>
        <taxon>Pteriomorphia</taxon>
        <taxon>Ostreida</taxon>
        <taxon>Ostreoidea</taxon>
        <taxon>Ostreidae</taxon>
        <taxon>Magallana</taxon>
    </lineage>
</organism>
<comment type="cofactor">
    <cofactor evidence="1">
        <name>Mn(2+)</name>
        <dbReference type="ChEBI" id="CHEBI:29035"/>
    </cofactor>
</comment>
<dbReference type="EC" id="2.4.1.-" evidence="15"/>
<keyword evidence="6 15" id="KW-0328">Glycosyltransferase</keyword>
<evidence type="ECO:0000256" key="1">
    <source>
        <dbReference type="ARBA" id="ARBA00001936"/>
    </source>
</evidence>
<dbReference type="PANTHER" id="PTHR11214:SF3">
    <property type="entry name" value="BETA-1,3-GALACTOSYLTRANSFERASE 6"/>
    <property type="match status" value="1"/>
</dbReference>
<comment type="pathway">
    <text evidence="3">Glycan metabolism; chondroitin sulfate biosynthesis.</text>
</comment>
<reference evidence="16" key="1">
    <citation type="submission" date="2022-08" db="UniProtKB">
        <authorList>
            <consortium name="EnsemblMetazoa"/>
        </authorList>
    </citation>
    <scope>IDENTIFICATION</scope>
    <source>
        <strain evidence="16">05x7-T-G4-1.051#20</strain>
    </source>
</reference>
<keyword evidence="13" id="KW-0325">Glycoprotein</keyword>
<evidence type="ECO:0000256" key="3">
    <source>
        <dbReference type="ARBA" id="ARBA00004840"/>
    </source>
</evidence>
<evidence type="ECO:0000256" key="9">
    <source>
        <dbReference type="ARBA" id="ARBA00022968"/>
    </source>
</evidence>
<comment type="pathway">
    <text evidence="4">Glycan metabolism; heparan sulfate biosynthesis.</text>
</comment>
<evidence type="ECO:0000256" key="12">
    <source>
        <dbReference type="ARBA" id="ARBA00023136"/>
    </source>
</evidence>
<keyword evidence="9 15" id="KW-0735">Signal-anchor</keyword>
<evidence type="ECO:0000256" key="13">
    <source>
        <dbReference type="ARBA" id="ARBA00023180"/>
    </source>
</evidence>
<dbReference type="PANTHER" id="PTHR11214">
    <property type="entry name" value="BETA-1,3-N-ACETYLGLUCOSAMINYLTRANSFERASE"/>
    <property type="match status" value="1"/>
</dbReference>
<dbReference type="Pfam" id="PF01762">
    <property type="entry name" value="Galactosyl_T"/>
    <property type="match status" value="1"/>
</dbReference>
<dbReference type="EnsemblMetazoa" id="G20595.2">
    <property type="protein sequence ID" value="G20595.2:cds"/>
    <property type="gene ID" value="G20595"/>
</dbReference>
<dbReference type="GO" id="GO:0006493">
    <property type="term" value="P:protein O-linked glycosylation"/>
    <property type="evidence" value="ECO:0007669"/>
    <property type="project" value="TreeGrafter"/>
</dbReference>
<dbReference type="KEGG" id="crg:105340554"/>
<evidence type="ECO:0000256" key="2">
    <source>
        <dbReference type="ARBA" id="ARBA00004323"/>
    </source>
</evidence>
<proteinExistence type="inferred from homology"/>
<dbReference type="FunFam" id="3.90.550.50:FF:000018">
    <property type="entry name" value="Hexosyltransferase"/>
    <property type="match status" value="1"/>
</dbReference>
<keyword evidence="17" id="KW-1185">Reference proteome</keyword>
<evidence type="ECO:0000313" key="17">
    <source>
        <dbReference type="Proteomes" id="UP000005408"/>
    </source>
</evidence>
<dbReference type="Proteomes" id="UP000005408">
    <property type="component" value="Unassembled WGS sequence"/>
</dbReference>
<accession>A0A8W8JRK2</accession>
<dbReference type="OrthoDB" id="1158011at2759"/>
<dbReference type="OMA" id="LKPSHGW"/>
<evidence type="ECO:0000256" key="11">
    <source>
        <dbReference type="ARBA" id="ARBA00023034"/>
    </source>
</evidence>
<keyword evidence="11 15" id="KW-0333">Golgi apparatus</keyword>
<evidence type="ECO:0000313" key="16">
    <source>
        <dbReference type="EnsemblMetazoa" id="G20595.6:cds"/>
    </source>
</evidence>
<keyword evidence="7" id="KW-0808">Transferase</keyword>
<evidence type="ECO:0000256" key="10">
    <source>
        <dbReference type="ARBA" id="ARBA00022989"/>
    </source>
</evidence>
<keyword evidence="10 15" id="KW-1133">Transmembrane helix</keyword>
<sequence>MPALSSFERKLNKHATTFLIGGLFLSLSVLFYFAFCSLPCDDVTSGLSRADLRDAQNKAFWNRNILAPSRDLVYPEVVFIMSAPDNLMGRDTIRETWAKDLPNTVLLRFIIGTGSLSTQQHSNIHRENFIHSDLLLLKSVNDSYGTLTLKLLESFKWLDRHVEFTHLIKADEDSFVRVDRLAYELQKKPKERFYWGFFDGRAHVKKTGKWAEADWILCDRYLPYALGGGYVLSSDLVHYVSSNSKFLKLFNSEDVSLGTWLGPLDIKRSHDTRFDTEYKSRGCKNSNLIMHKQTLLQMRELHNNLLKMGQLCSKEVEYRKSYVYNWNALPSQCCKRPQEVTS</sequence>
<keyword evidence="12 15" id="KW-0472">Membrane</keyword>
<dbReference type="GeneID" id="105340554"/>
<evidence type="ECO:0000256" key="14">
    <source>
        <dbReference type="ARBA" id="ARBA00023211"/>
    </source>
</evidence>
<dbReference type="RefSeq" id="XP_011444981.1">
    <property type="nucleotide sequence ID" value="XM_011446679.4"/>
</dbReference>
<dbReference type="InterPro" id="IPR002659">
    <property type="entry name" value="Glyco_trans_31"/>
</dbReference>
<dbReference type="EnsemblMetazoa" id="G20595.6">
    <property type="protein sequence ID" value="G20595.6:cds"/>
    <property type="gene ID" value="G20595"/>
</dbReference>
<evidence type="ECO:0000256" key="6">
    <source>
        <dbReference type="ARBA" id="ARBA00022676"/>
    </source>
</evidence>
<dbReference type="GO" id="GO:0006024">
    <property type="term" value="P:glycosaminoglycan biosynthetic process"/>
    <property type="evidence" value="ECO:0007669"/>
    <property type="project" value="UniProtKB-ARBA"/>
</dbReference>
<feature type="transmembrane region" description="Helical" evidence="15">
    <location>
        <begin position="15"/>
        <end position="35"/>
    </location>
</feature>